<sequence>MFVSSIISRGGHATCCARTCRRGPARAAGRVRDPRRGARGADRVIVHVIADATIILTI</sequence>
<gene>
    <name evidence="1" type="ORF">DB32_005736</name>
</gene>
<dbReference type="KEGG" id="samy:DB32_005736"/>
<accession>A0A0F6W6B8</accession>
<name>A0A0F6W6B8_9BACT</name>
<dbReference type="Proteomes" id="UP000034883">
    <property type="component" value="Chromosome"/>
</dbReference>
<keyword evidence="2" id="KW-1185">Reference proteome</keyword>
<organism evidence="1 2">
    <name type="scientific">Sandaracinus amylolyticus</name>
    <dbReference type="NCBI Taxonomy" id="927083"/>
    <lineage>
        <taxon>Bacteria</taxon>
        <taxon>Pseudomonadati</taxon>
        <taxon>Myxococcota</taxon>
        <taxon>Polyangia</taxon>
        <taxon>Polyangiales</taxon>
        <taxon>Sandaracinaceae</taxon>
        <taxon>Sandaracinus</taxon>
    </lineage>
</organism>
<dbReference type="STRING" id="927083.DB32_005736"/>
<dbReference type="AlphaFoldDB" id="A0A0F6W6B8"/>
<reference evidence="1 2" key="1">
    <citation type="submission" date="2015-03" db="EMBL/GenBank/DDBJ databases">
        <title>Genome assembly of Sandaracinus amylolyticus DSM 53668.</title>
        <authorList>
            <person name="Sharma G."/>
            <person name="Subramanian S."/>
        </authorList>
    </citation>
    <scope>NUCLEOTIDE SEQUENCE [LARGE SCALE GENOMIC DNA]</scope>
    <source>
        <strain evidence="1 2">DSM 53668</strain>
    </source>
</reference>
<evidence type="ECO:0000313" key="1">
    <source>
        <dbReference type="EMBL" id="AKF08587.1"/>
    </source>
</evidence>
<protein>
    <submittedName>
        <fullName evidence="1">Uncharacterized protein</fullName>
    </submittedName>
</protein>
<dbReference type="EMBL" id="CP011125">
    <property type="protein sequence ID" value="AKF08587.1"/>
    <property type="molecule type" value="Genomic_DNA"/>
</dbReference>
<evidence type="ECO:0000313" key="2">
    <source>
        <dbReference type="Proteomes" id="UP000034883"/>
    </source>
</evidence>
<proteinExistence type="predicted"/>